<dbReference type="GO" id="GO:0006914">
    <property type="term" value="P:autophagy"/>
    <property type="evidence" value="ECO:0007669"/>
    <property type="project" value="TreeGrafter"/>
</dbReference>
<evidence type="ECO:0000256" key="5">
    <source>
        <dbReference type="SAM" id="MobiDB-lite"/>
    </source>
</evidence>
<keyword evidence="2" id="KW-0472">Membrane</keyword>
<comment type="subcellular location">
    <subcellularLocation>
        <location evidence="1">Endomembrane system</location>
        <topology evidence="1">Peripheral membrane protein</topology>
    </subcellularLocation>
</comment>
<feature type="compositionally biased region" description="Polar residues" evidence="5">
    <location>
        <begin position="604"/>
        <end position="617"/>
    </location>
</feature>
<evidence type="ECO:0000256" key="3">
    <source>
        <dbReference type="ARBA" id="ARBA00038201"/>
    </source>
</evidence>
<dbReference type="PANTHER" id="PTHR12894:SF49">
    <property type="entry name" value="VAM6_VPS39-LIKE PROTEIN"/>
    <property type="match status" value="1"/>
</dbReference>
<evidence type="ECO:0000313" key="8">
    <source>
        <dbReference type="EMBL" id="PVV04582.1"/>
    </source>
</evidence>
<dbReference type="Pfam" id="PF10366">
    <property type="entry name" value="Vps39_1"/>
    <property type="match status" value="1"/>
</dbReference>
<evidence type="ECO:0000256" key="1">
    <source>
        <dbReference type="ARBA" id="ARBA00004184"/>
    </source>
</evidence>
<gene>
    <name evidence="8" type="ORF">BB560_000916</name>
    <name evidence="7" type="ORF">BB560_007141</name>
</gene>
<keyword evidence="9" id="KW-1185">Reference proteome</keyword>
<protein>
    <recommendedName>
        <fullName evidence="6">CNH domain-containing protein</fullName>
    </recommendedName>
</protein>
<dbReference type="EMBL" id="MBFS01000105">
    <property type="protein sequence ID" value="PVV04582.1"/>
    <property type="molecule type" value="Genomic_DNA"/>
</dbReference>
<dbReference type="PROSITE" id="PS50236">
    <property type="entry name" value="CHCR"/>
    <property type="match status" value="1"/>
</dbReference>
<evidence type="ECO:0000256" key="2">
    <source>
        <dbReference type="ARBA" id="ARBA00023136"/>
    </source>
</evidence>
<dbReference type="Proteomes" id="UP000245609">
    <property type="component" value="Unassembled WGS sequence"/>
</dbReference>
<evidence type="ECO:0000313" key="9">
    <source>
        <dbReference type="Proteomes" id="UP000245609"/>
    </source>
</evidence>
<feature type="repeat" description="CHCR" evidence="4">
    <location>
        <begin position="868"/>
        <end position="1044"/>
    </location>
</feature>
<comment type="caution">
    <text evidence="8">The sequence shown here is derived from an EMBL/GenBank/DDBJ whole genome shotgun (WGS) entry which is preliminary data.</text>
</comment>
<feature type="compositionally biased region" description="Basic and acidic residues" evidence="5">
    <location>
        <begin position="574"/>
        <end position="603"/>
    </location>
</feature>
<dbReference type="GO" id="GO:0034058">
    <property type="term" value="P:endosomal vesicle fusion"/>
    <property type="evidence" value="ECO:0007669"/>
    <property type="project" value="TreeGrafter"/>
</dbReference>
<dbReference type="InterPro" id="IPR019452">
    <property type="entry name" value="VPS39/TGF_beta_rcpt-assoc_1"/>
</dbReference>
<feature type="region of interest" description="Disordered" evidence="5">
    <location>
        <begin position="336"/>
        <end position="360"/>
    </location>
</feature>
<feature type="region of interest" description="Disordered" evidence="5">
    <location>
        <begin position="540"/>
        <end position="630"/>
    </location>
</feature>
<dbReference type="InterPro" id="IPR032914">
    <property type="entry name" value="Vam6/VPS39/TRAP1"/>
</dbReference>
<dbReference type="PANTHER" id="PTHR12894">
    <property type="entry name" value="CNH DOMAIN CONTAINING"/>
    <property type="match status" value="1"/>
</dbReference>
<feature type="region of interest" description="Disordered" evidence="5">
    <location>
        <begin position="217"/>
        <end position="237"/>
    </location>
</feature>
<dbReference type="GO" id="GO:0006886">
    <property type="term" value="P:intracellular protein transport"/>
    <property type="evidence" value="ECO:0007669"/>
    <property type="project" value="UniProtKB-UniRule"/>
</dbReference>
<dbReference type="Pfam" id="PF00780">
    <property type="entry name" value="CNH"/>
    <property type="match status" value="1"/>
</dbReference>
<feature type="domain" description="CNH" evidence="6">
    <location>
        <begin position="16"/>
        <end position="400"/>
    </location>
</feature>
<dbReference type="OrthoDB" id="5325112at2759"/>
<reference evidence="8 9" key="1">
    <citation type="journal article" date="2018" name="MBio">
        <title>Comparative Genomics Reveals the Core Gene Toolbox for the Fungus-Insect Symbiosis.</title>
        <authorList>
            <person name="Wang Y."/>
            <person name="Stata M."/>
            <person name="Wang W."/>
            <person name="Stajich J.E."/>
            <person name="White M.M."/>
            <person name="Moncalvo J.M."/>
        </authorList>
    </citation>
    <scope>NUCLEOTIDE SEQUENCE [LARGE SCALE GENOMIC DNA]</scope>
    <source>
        <strain evidence="8 9">SC-DP-2</strain>
    </source>
</reference>
<accession>A0A2T9ZJ52</accession>
<feature type="compositionally biased region" description="Polar residues" evidence="5">
    <location>
        <begin position="337"/>
        <end position="356"/>
    </location>
</feature>
<dbReference type="InterPro" id="IPR001180">
    <property type="entry name" value="CNH_dom"/>
</dbReference>
<dbReference type="GO" id="GO:0012505">
    <property type="term" value="C:endomembrane system"/>
    <property type="evidence" value="ECO:0007669"/>
    <property type="project" value="UniProtKB-SubCell"/>
</dbReference>
<dbReference type="PROSITE" id="PS50219">
    <property type="entry name" value="CNH"/>
    <property type="match status" value="1"/>
</dbReference>
<dbReference type="InterPro" id="IPR000547">
    <property type="entry name" value="Clathrin_H-chain/VPS_repeat"/>
</dbReference>
<sequence>MVRAAFSAIPILENLPIQISAAVSYGNRLIVGSDKGALLVYEINEEKDGNTRANLIDTKKDFSKKQIDKIEIIKQANAFVCLSDGIITLSELQTLSNTTPLKKSRGATLMVCITDVETISGVPTLVSKLAIAIKRKIIVFEWQDSEYIESKEFICPEKVENFNFGTINNLIIATPKEFLSLQLGNGAFDELFPTDTSSLLTIGKDFQNQMHALKNPTESNNLSQIHSPSQQNVSQENQPGWGSWAFSFAGTLRATTFSLGGKRIPTIERVEKDELLLCRDKAGIYVSPYGKVSKKRNSFGAGPLVNFLQKPSDIISTSTYVINISDSKLPESMVSGIRTSGTEKGTDSDSQGNKNNVQEKDSKVEKSLFCVEIRNVTTHSLVQLIPLTCSVPDDLNTSLVESSLSEFYGFSDDMPIFLFKQRNGKQLWVCGKTTLWRLLPYPIDHQVEEQLLLENYAEANALVMQSDMILESQRDELKLKIAWLQALALIKRPDTSNEGFDLFLELGAAPTEAISIFPRYISGNLFKKEISFTEHVDISDESESMRLQQQKNDDSQISSSAGEKTNSESPKVSSEVEKSPRDDLSLPQDKTKPLDSVEPDDTKGSNQSNLQAPLSSSKHSHLGQAPSITLPLGDVNRVPADCIRGLMLYLISHRRMIQKAIANNDTTLSYLVRNKDTNMVNIGSLSAQKNAGSTGGNLLQFNLERINMEVISVAKIVDTALLKVYLECGQSFVGPFVRVKNYCDVKESEELLKRFNKYKELVDFYFSKGLHRRALDLLLEKSGNLEDPDFYGAEKTFLYLQKLQANNFDSILEYSSIFFQLSIKNYRSDPTDSTSDLDTKEHKINQISKLGYSDNEFGDENYSNPIFLLEFLFMDDRPATKEFNRKLVGLYLSKISLILAIFYLDHVLQVWKDTDSELHDLYAIYLIKSRKEPRISKSSSFLYKEFTKRAQVCDSLSLYHFLRNSTKYSPEAVLASLPAKGFYPERAVLLGKLGRYSQGISILVDNKQSHEKLEEFCLDCVNNNTLIFVELIKAFLERHNRKHGLSSEGLKSSLVEEDFAFAMHLLKKYSSYLPVNRIIPLLLEKSKLSQHVLEYLKSRFSSNASDLSNIRINLALCKAESYRLNSLLVENRKYSIVLNKHRMCAICLKRLTTDSTFVAVPTSKFESVIKINEKMNSYATDNIVHKTSNNFEGETPTHIFANEYSFSGGGTEPLETKAHNLNPIKGIQDESEASPSSESTSFKKALKIPIFEPKSTNFLIDKYLQSIRLSSPTSMSSNIKIIHYSCWQRYNAI</sequence>
<dbReference type="GO" id="GO:0000329">
    <property type="term" value="C:fungal-type vacuole membrane"/>
    <property type="evidence" value="ECO:0007669"/>
    <property type="project" value="TreeGrafter"/>
</dbReference>
<evidence type="ECO:0000256" key="4">
    <source>
        <dbReference type="PROSITE-ProRule" id="PRU01006"/>
    </source>
</evidence>
<comment type="similarity">
    <text evidence="3">Belongs to the VAM6/VPS39 family.</text>
</comment>
<name>A0A2T9ZJ52_9FUNG</name>
<feature type="compositionally biased region" description="Polar residues" evidence="5">
    <location>
        <begin position="545"/>
        <end position="564"/>
    </location>
</feature>
<dbReference type="EMBL" id="MBFS01003725">
    <property type="protein sequence ID" value="PVU85114.1"/>
    <property type="molecule type" value="Genomic_DNA"/>
</dbReference>
<evidence type="ECO:0000313" key="7">
    <source>
        <dbReference type="EMBL" id="PVU85114.1"/>
    </source>
</evidence>
<dbReference type="STRING" id="133381.A0A2T9ZJ52"/>
<organism evidence="8 9">
    <name type="scientific">Smittium megazygosporum</name>
    <dbReference type="NCBI Taxonomy" id="133381"/>
    <lineage>
        <taxon>Eukaryota</taxon>
        <taxon>Fungi</taxon>
        <taxon>Fungi incertae sedis</taxon>
        <taxon>Zoopagomycota</taxon>
        <taxon>Kickxellomycotina</taxon>
        <taxon>Harpellomycetes</taxon>
        <taxon>Harpellales</taxon>
        <taxon>Legeriomycetaceae</taxon>
        <taxon>Smittium</taxon>
    </lineage>
</organism>
<evidence type="ECO:0000259" key="6">
    <source>
        <dbReference type="PROSITE" id="PS50219"/>
    </source>
</evidence>
<proteinExistence type="inferred from homology"/>